<sequence length="89" mass="9601">MDPSSSQWGGCWAPSFMVQEEERASAGKARKVLLALQSDGSDRYEGGGYGCTKSSPAVNTAVVGVFRTVRSGTPCIANRVYDKRHRFAV</sequence>
<name>A0AAV7RIC0_PLEWA</name>
<gene>
    <name evidence="1" type="ORF">NDU88_003751</name>
</gene>
<evidence type="ECO:0000313" key="1">
    <source>
        <dbReference type="EMBL" id="KAJ1150964.1"/>
    </source>
</evidence>
<reference evidence="1" key="1">
    <citation type="journal article" date="2022" name="bioRxiv">
        <title>Sequencing and chromosome-scale assembly of the giantPleurodeles waltlgenome.</title>
        <authorList>
            <person name="Brown T."/>
            <person name="Elewa A."/>
            <person name="Iarovenko S."/>
            <person name="Subramanian E."/>
            <person name="Araus A.J."/>
            <person name="Petzold A."/>
            <person name="Susuki M."/>
            <person name="Suzuki K.-i.T."/>
            <person name="Hayashi T."/>
            <person name="Toyoda A."/>
            <person name="Oliveira C."/>
            <person name="Osipova E."/>
            <person name="Leigh N.D."/>
            <person name="Simon A."/>
            <person name="Yun M.H."/>
        </authorList>
    </citation>
    <scope>NUCLEOTIDE SEQUENCE</scope>
    <source>
        <strain evidence="1">20211129_DDA</strain>
        <tissue evidence="1">Liver</tissue>
    </source>
</reference>
<dbReference type="Proteomes" id="UP001066276">
    <property type="component" value="Chromosome 5"/>
</dbReference>
<keyword evidence="2" id="KW-1185">Reference proteome</keyword>
<organism evidence="1 2">
    <name type="scientific">Pleurodeles waltl</name>
    <name type="common">Iberian ribbed newt</name>
    <dbReference type="NCBI Taxonomy" id="8319"/>
    <lineage>
        <taxon>Eukaryota</taxon>
        <taxon>Metazoa</taxon>
        <taxon>Chordata</taxon>
        <taxon>Craniata</taxon>
        <taxon>Vertebrata</taxon>
        <taxon>Euteleostomi</taxon>
        <taxon>Amphibia</taxon>
        <taxon>Batrachia</taxon>
        <taxon>Caudata</taxon>
        <taxon>Salamandroidea</taxon>
        <taxon>Salamandridae</taxon>
        <taxon>Pleurodelinae</taxon>
        <taxon>Pleurodeles</taxon>
    </lineage>
</organism>
<proteinExistence type="predicted"/>
<comment type="caution">
    <text evidence="1">The sequence shown here is derived from an EMBL/GenBank/DDBJ whole genome shotgun (WGS) entry which is preliminary data.</text>
</comment>
<accession>A0AAV7RIC0</accession>
<evidence type="ECO:0000313" key="2">
    <source>
        <dbReference type="Proteomes" id="UP001066276"/>
    </source>
</evidence>
<protein>
    <submittedName>
        <fullName evidence="1">Uncharacterized protein</fullName>
    </submittedName>
</protein>
<dbReference type="EMBL" id="JANPWB010000009">
    <property type="protein sequence ID" value="KAJ1150964.1"/>
    <property type="molecule type" value="Genomic_DNA"/>
</dbReference>
<dbReference type="AlphaFoldDB" id="A0AAV7RIC0"/>